<feature type="transmembrane region" description="Helical" evidence="1">
    <location>
        <begin position="6"/>
        <end position="27"/>
    </location>
</feature>
<keyword evidence="1" id="KW-1133">Transmembrane helix</keyword>
<keyword evidence="1" id="KW-0472">Membrane</keyword>
<accession>A0A6C0E4E8</accession>
<protein>
    <submittedName>
        <fullName evidence="2">Uncharacterized protein</fullName>
    </submittedName>
</protein>
<reference evidence="2" key="1">
    <citation type="journal article" date="2020" name="Nature">
        <title>Giant virus diversity and host interactions through global metagenomics.</title>
        <authorList>
            <person name="Schulz F."/>
            <person name="Roux S."/>
            <person name="Paez-Espino D."/>
            <person name="Jungbluth S."/>
            <person name="Walsh D.A."/>
            <person name="Denef V.J."/>
            <person name="McMahon K.D."/>
            <person name="Konstantinidis K.T."/>
            <person name="Eloe-Fadrosh E.A."/>
            <person name="Kyrpides N.C."/>
            <person name="Woyke T."/>
        </authorList>
    </citation>
    <scope>NUCLEOTIDE SEQUENCE</scope>
    <source>
        <strain evidence="2">GVMAG-M-3300023179-114</strain>
    </source>
</reference>
<name>A0A6C0E4E8_9ZZZZ</name>
<sequence>MYTPSFYAHVLNGLLLFVAVILVCLYYSQIKKINAYNMVLLLLVFSLAVGIHGISHLGMEYIYGYNPVKMIM</sequence>
<feature type="transmembrane region" description="Helical" evidence="1">
    <location>
        <begin position="39"/>
        <end position="63"/>
    </location>
</feature>
<proteinExistence type="predicted"/>
<dbReference type="EMBL" id="MN739726">
    <property type="protein sequence ID" value="QHT23159.1"/>
    <property type="molecule type" value="Genomic_DNA"/>
</dbReference>
<keyword evidence="1" id="KW-0812">Transmembrane</keyword>
<dbReference type="AlphaFoldDB" id="A0A6C0E4E8"/>
<organism evidence="2">
    <name type="scientific">viral metagenome</name>
    <dbReference type="NCBI Taxonomy" id="1070528"/>
    <lineage>
        <taxon>unclassified sequences</taxon>
        <taxon>metagenomes</taxon>
        <taxon>organismal metagenomes</taxon>
    </lineage>
</organism>
<evidence type="ECO:0000256" key="1">
    <source>
        <dbReference type="SAM" id="Phobius"/>
    </source>
</evidence>
<evidence type="ECO:0000313" key="2">
    <source>
        <dbReference type="EMBL" id="QHT23159.1"/>
    </source>
</evidence>